<keyword evidence="3" id="KW-0472">Membrane</keyword>
<dbReference type="Gene3D" id="2.40.70.10">
    <property type="entry name" value="Acid Proteases"/>
    <property type="match status" value="2"/>
</dbReference>
<dbReference type="InterPro" id="IPR032861">
    <property type="entry name" value="TAXi_N"/>
</dbReference>
<gene>
    <name evidence="5" type="ORF">RIF29_38023</name>
</gene>
<dbReference type="InterPro" id="IPR033121">
    <property type="entry name" value="PEPTIDASE_A1"/>
</dbReference>
<dbReference type="PRINTS" id="PR00792">
    <property type="entry name" value="PEPSIN"/>
</dbReference>
<dbReference type="EMBL" id="JAYWIO010000008">
    <property type="protein sequence ID" value="KAK7243232.1"/>
    <property type="molecule type" value="Genomic_DNA"/>
</dbReference>
<evidence type="ECO:0000256" key="1">
    <source>
        <dbReference type="ARBA" id="ARBA00007447"/>
    </source>
</evidence>
<feature type="active site" evidence="2">
    <location>
        <position position="336"/>
    </location>
</feature>
<reference evidence="5 6" key="1">
    <citation type="submission" date="2024-01" db="EMBL/GenBank/DDBJ databases">
        <title>The genomes of 5 underutilized Papilionoideae crops provide insights into root nodulation and disease resistanc.</title>
        <authorList>
            <person name="Yuan L."/>
        </authorList>
    </citation>
    <scope>NUCLEOTIDE SEQUENCE [LARGE SCALE GENOMIC DNA]</scope>
    <source>
        <strain evidence="5">ZHUSHIDOU_FW_LH</strain>
        <tissue evidence="5">Leaf</tissue>
    </source>
</reference>
<dbReference type="Proteomes" id="UP001372338">
    <property type="component" value="Unassembled WGS sequence"/>
</dbReference>
<dbReference type="PROSITE" id="PS51767">
    <property type="entry name" value="PEPTIDASE_A1"/>
    <property type="match status" value="1"/>
</dbReference>
<evidence type="ECO:0000259" key="4">
    <source>
        <dbReference type="PROSITE" id="PS51767"/>
    </source>
</evidence>
<proteinExistence type="inferred from homology"/>
<feature type="transmembrane region" description="Helical" evidence="3">
    <location>
        <begin position="485"/>
        <end position="505"/>
    </location>
</feature>
<dbReference type="InterPro" id="IPR032799">
    <property type="entry name" value="TAXi_C"/>
</dbReference>
<dbReference type="GO" id="GO:0006508">
    <property type="term" value="P:proteolysis"/>
    <property type="evidence" value="ECO:0007669"/>
    <property type="project" value="InterPro"/>
</dbReference>
<protein>
    <recommendedName>
        <fullName evidence="4">Peptidase A1 domain-containing protein</fullName>
    </recommendedName>
</protein>
<dbReference type="GO" id="GO:0004190">
    <property type="term" value="F:aspartic-type endopeptidase activity"/>
    <property type="evidence" value="ECO:0007669"/>
    <property type="project" value="InterPro"/>
</dbReference>
<organism evidence="5 6">
    <name type="scientific">Crotalaria pallida</name>
    <name type="common">Smooth rattlebox</name>
    <name type="synonym">Crotalaria striata</name>
    <dbReference type="NCBI Taxonomy" id="3830"/>
    <lineage>
        <taxon>Eukaryota</taxon>
        <taxon>Viridiplantae</taxon>
        <taxon>Streptophyta</taxon>
        <taxon>Embryophyta</taxon>
        <taxon>Tracheophyta</taxon>
        <taxon>Spermatophyta</taxon>
        <taxon>Magnoliopsida</taxon>
        <taxon>eudicotyledons</taxon>
        <taxon>Gunneridae</taxon>
        <taxon>Pentapetalae</taxon>
        <taxon>rosids</taxon>
        <taxon>fabids</taxon>
        <taxon>Fabales</taxon>
        <taxon>Fabaceae</taxon>
        <taxon>Papilionoideae</taxon>
        <taxon>50 kb inversion clade</taxon>
        <taxon>genistoids sensu lato</taxon>
        <taxon>core genistoids</taxon>
        <taxon>Crotalarieae</taxon>
        <taxon>Crotalaria</taxon>
    </lineage>
</organism>
<feature type="domain" description="Peptidase A1" evidence="4">
    <location>
        <begin position="78"/>
        <end position="455"/>
    </location>
</feature>
<evidence type="ECO:0000313" key="6">
    <source>
        <dbReference type="Proteomes" id="UP001372338"/>
    </source>
</evidence>
<keyword evidence="3" id="KW-0812">Transmembrane</keyword>
<evidence type="ECO:0000256" key="3">
    <source>
        <dbReference type="SAM" id="Phobius"/>
    </source>
</evidence>
<keyword evidence="3" id="KW-1133">Transmembrane helix</keyword>
<dbReference type="Pfam" id="PF14541">
    <property type="entry name" value="TAXi_C"/>
    <property type="match status" value="1"/>
</dbReference>
<dbReference type="InterPro" id="IPR001461">
    <property type="entry name" value="Aspartic_peptidase_A1"/>
</dbReference>
<sequence length="507" mass="56088">MDLNLKRTLLVLFILTVEFGFLSNANFVFPVEHKFKRPHTNLSLNAIKAHDSLRHRRFLATVDIELAGNGLPSSTGLYYTKLGLGSPAKNFHVQVDTGSDIMWVDLAFYDLKDSKTSAVVPCDGDFCSASHGGQVSDCEKDKPCPYVITYGDGGQTSGSFVKDLLTFNRAEGNLRTGPDNSSVIFGLSTIDPHSGSNPFVDSMHGRCGSKQSGTLSESSDESLDGIIGFGQANSSVLSQLAAAGKAKKVFSHCLDNIRGGGIFSIGQVVEPKFNTTPLVPRILLDCSATEMKSLILVEDKKAHYNIILKDLEVDGDFLKLPLDIFDTGNGRRTIIDSGTTLVYLPPNIYDQLMDKVLRWQPRLQIFIIEKQYRCFRFWSNFDASFPVVKFHFERLSLIAYPSDYMFHYNEDIYCIGWQKSVSENKNAKDLILLGDLLLSNKVVVYDLEKMEIGWKDYNCSSSIKVKDEKTGSVYTVGSHNLSPSASSTVVIGGMLPIFLLLIAMITV</sequence>
<comment type="caution">
    <text evidence="5">The sequence shown here is derived from an EMBL/GenBank/DDBJ whole genome shotgun (WGS) entry which is preliminary data.</text>
</comment>
<evidence type="ECO:0000256" key="2">
    <source>
        <dbReference type="PIRSR" id="PIRSR601461-1"/>
    </source>
</evidence>
<feature type="active site" evidence="2">
    <location>
        <position position="96"/>
    </location>
</feature>
<keyword evidence="6" id="KW-1185">Reference proteome</keyword>
<dbReference type="PANTHER" id="PTHR13683:SF680">
    <property type="entry name" value="PROTEASE FAMILY PROTEIN, PUTATIVE-RELATED"/>
    <property type="match status" value="1"/>
</dbReference>
<dbReference type="PANTHER" id="PTHR13683">
    <property type="entry name" value="ASPARTYL PROTEASES"/>
    <property type="match status" value="1"/>
</dbReference>
<accession>A0AAN9E4U8</accession>
<comment type="similarity">
    <text evidence="1">Belongs to the peptidase A1 family.</text>
</comment>
<dbReference type="Pfam" id="PF14543">
    <property type="entry name" value="TAXi_N"/>
    <property type="match status" value="1"/>
</dbReference>
<dbReference type="SUPFAM" id="SSF50630">
    <property type="entry name" value="Acid proteases"/>
    <property type="match status" value="1"/>
</dbReference>
<name>A0AAN9E4U8_CROPI</name>
<evidence type="ECO:0000313" key="5">
    <source>
        <dbReference type="EMBL" id="KAK7243232.1"/>
    </source>
</evidence>
<dbReference type="AlphaFoldDB" id="A0AAN9E4U8"/>
<dbReference type="InterPro" id="IPR021109">
    <property type="entry name" value="Peptidase_aspartic_dom_sf"/>
</dbReference>